<evidence type="ECO:0000313" key="3">
    <source>
        <dbReference type="Proteomes" id="UP000663444"/>
    </source>
</evidence>
<reference evidence="2" key="1">
    <citation type="submission" date="2020-11" db="EMBL/GenBank/DDBJ databases">
        <title>Azospira restricta DSM 18626 genome sequence.</title>
        <authorList>
            <person name="Moe W.M."/>
        </authorList>
    </citation>
    <scope>NUCLEOTIDE SEQUENCE</scope>
    <source>
        <strain evidence="2">DSM 18626</strain>
    </source>
</reference>
<keyword evidence="3" id="KW-1185">Reference proteome</keyword>
<dbReference type="AlphaFoldDB" id="A0A974PWP4"/>
<dbReference type="RefSeq" id="WP_203386306.1">
    <property type="nucleotide sequence ID" value="NZ_CP064781.1"/>
</dbReference>
<accession>A0A974PWP4</accession>
<name>A0A974PWP4_9RHOO</name>
<evidence type="ECO:0000313" key="2">
    <source>
        <dbReference type="EMBL" id="QRJ62775.1"/>
    </source>
</evidence>
<gene>
    <name evidence="2" type="ORF">IWH25_13480</name>
</gene>
<organism evidence="2 3">
    <name type="scientific">Azospira restricta</name>
    <dbReference type="NCBI Taxonomy" id="404405"/>
    <lineage>
        <taxon>Bacteria</taxon>
        <taxon>Pseudomonadati</taxon>
        <taxon>Pseudomonadota</taxon>
        <taxon>Betaproteobacteria</taxon>
        <taxon>Rhodocyclales</taxon>
        <taxon>Rhodocyclaceae</taxon>
        <taxon>Azospira</taxon>
    </lineage>
</organism>
<dbReference type="KEGG" id="ares:IWH25_13480"/>
<proteinExistence type="predicted"/>
<dbReference type="Proteomes" id="UP000663444">
    <property type="component" value="Chromosome"/>
</dbReference>
<evidence type="ECO:0000256" key="1">
    <source>
        <dbReference type="SAM" id="MobiDB-lite"/>
    </source>
</evidence>
<dbReference type="EMBL" id="CP064781">
    <property type="protein sequence ID" value="QRJ62775.1"/>
    <property type="molecule type" value="Genomic_DNA"/>
</dbReference>
<sequence>MNPKEPDDDTPRRGRPRTRFADRDEQVRQNMRLYRARRAAELEALAKALDRLAASVAGGDLQATFRAAAAAAGLWSASALKDNVIKNRQRRRTAAGKRA</sequence>
<protein>
    <submittedName>
        <fullName evidence="2">Uncharacterized protein</fullName>
    </submittedName>
</protein>
<feature type="region of interest" description="Disordered" evidence="1">
    <location>
        <begin position="1"/>
        <end position="26"/>
    </location>
</feature>